<comment type="similarity">
    <text evidence="2">Belongs to the rad21 family.</text>
</comment>
<sequence length="659" mass="72199">MFYSHTFLAKKSPLGTIWIAAHLERRIKRPQIEGIDIPSYADCIMFPEVPIALRLSGHLLLGLVKIYSWKVNYLFQDCNRVLSNIRTAIASAQVDLPADANRAPFESITLPNTFALDALELEESTYEADGPDKNRSSYEEITLNDTIPAEGAQYEAFYLEEEFRFDPSPQPVPADNEAIPMDEDILPSGEVGVDATATPMEHVMAPADQDVSSIPSVSEAQQASQEFPEIDVMRDAVDNPDPVAFQESPIKNMDSGGMADTSILSPPVEHVLAPEAGLASSTAHVQASVTAGSLDDPKLTNTGVSLEQAAPDFELKPAPAVKRRRVNARKKGQYFDEEVILSNEVMREQLDDTTRLVKKRGKLPGSSLDIWRFRKAQQKENIFNEPLLSGMSSDLQKAFNKAFPCVNVNDPFAFEALPRSPNAEAENAAPELEMQPEQAQSDHQVDMDVPDFTTPDVDRSSKQPQSIDVVGGNLSDLVPSPSKGGDFTQFDSNIGSTSHVGGTFATEETMPAFEAPPSAEPFGLEPETPLAHSEQWPVNDPVPEFATIQISAEKEELSFLESSNASSDSEQLNVENMSSRTRAVAQYLKSHSPATQASKDPTGTLSLNKILEGKTRKICARMFFETTVLKSCNLIDVKQDEPYGDISISLKPSLSTTEF</sequence>
<dbReference type="InterPro" id="IPR006909">
    <property type="entry name" value="Rad21/Rec8_C_eu"/>
</dbReference>
<evidence type="ECO:0000256" key="3">
    <source>
        <dbReference type="ARBA" id="ARBA00022776"/>
    </source>
</evidence>
<dbReference type="InterPro" id="IPR023093">
    <property type="entry name" value="ScpA-like_C"/>
</dbReference>
<dbReference type="GO" id="GO:0008278">
    <property type="term" value="C:cohesin complex"/>
    <property type="evidence" value="ECO:0007669"/>
    <property type="project" value="InterPro"/>
</dbReference>
<dbReference type="PANTHER" id="PTHR12585">
    <property type="entry name" value="SCC1 / RAD21 FAMILY MEMBER"/>
    <property type="match status" value="1"/>
</dbReference>
<accession>A0AB40BWZ7</accession>
<dbReference type="GO" id="GO:0007059">
    <property type="term" value="P:chromosome segregation"/>
    <property type="evidence" value="ECO:0007669"/>
    <property type="project" value="UniProtKB-KW"/>
</dbReference>
<gene>
    <name evidence="11" type="primary">LOC120268780</name>
</gene>
<dbReference type="GO" id="GO:0007062">
    <property type="term" value="P:sister chromatid cohesion"/>
    <property type="evidence" value="ECO:0007669"/>
    <property type="project" value="InterPro"/>
</dbReference>
<evidence type="ECO:0000259" key="9">
    <source>
        <dbReference type="Pfam" id="PF04825"/>
    </source>
</evidence>
<dbReference type="FunFam" id="1.10.10.580:FF:000002">
    <property type="entry name" value="Sister chromatid cohesion 1 protein 4"/>
    <property type="match status" value="1"/>
</dbReference>
<dbReference type="CDD" id="cd21793">
    <property type="entry name" value="Rad21_Rec8_M_AtSYN1-like"/>
    <property type="match status" value="1"/>
</dbReference>
<dbReference type="Gene3D" id="1.10.10.580">
    <property type="entry name" value="Structural maintenance of chromosome 1. Chain E"/>
    <property type="match status" value="1"/>
</dbReference>
<feature type="compositionally biased region" description="Low complexity" evidence="7">
    <location>
        <begin position="423"/>
        <end position="433"/>
    </location>
</feature>
<feature type="domain" description="Rad21/Rec8-like protein N-terminal" evidence="9">
    <location>
        <begin position="1"/>
        <end position="101"/>
    </location>
</feature>
<dbReference type="GO" id="GO:0005634">
    <property type="term" value="C:nucleus"/>
    <property type="evidence" value="ECO:0007669"/>
    <property type="project" value="UniProtKB-SubCell"/>
</dbReference>
<evidence type="ECO:0000313" key="11">
    <source>
        <dbReference type="RefSeq" id="XP_039131989.1"/>
    </source>
</evidence>
<keyword evidence="10" id="KW-1185">Reference proteome</keyword>
<dbReference type="Proteomes" id="UP001515500">
    <property type="component" value="Chromosome 9"/>
</dbReference>
<feature type="region of interest" description="Disordered" evidence="7">
    <location>
        <begin position="423"/>
        <end position="449"/>
    </location>
</feature>
<evidence type="ECO:0000313" key="10">
    <source>
        <dbReference type="Proteomes" id="UP001515500"/>
    </source>
</evidence>
<evidence type="ECO:0000259" key="8">
    <source>
        <dbReference type="Pfam" id="PF04824"/>
    </source>
</evidence>
<evidence type="ECO:0000256" key="2">
    <source>
        <dbReference type="ARBA" id="ARBA00009870"/>
    </source>
</evidence>
<keyword evidence="3" id="KW-0498">Mitosis</keyword>
<protein>
    <submittedName>
        <fullName evidence="11">Sister chromatid cohesion 1 protein 3-like</fullName>
    </submittedName>
</protein>
<keyword evidence="3" id="KW-0132">Cell division</keyword>
<dbReference type="AlphaFoldDB" id="A0AB40BWZ7"/>
<feature type="domain" description="Rad21/Rec8-like protein C-terminal eukaryotic" evidence="8">
    <location>
        <begin position="604"/>
        <end position="653"/>
    </location>
</feature>
<reference evidence="11" key="1">
    <citation type="submission" date="2025-08" db="UniProtKB">
        <authorList>
            <consortium name="RefSeq"/>
        </authorList>
    </citation>
    <scope>IDENTIFICATION</scope>
</reference>
<dbReference type="GeneID" id="120268780"/>
<dbReference type="SUPFAM" id="SSF46785">
    <property type="entry name" value="Winged helix' DNA-binding domain"/>
    <property type="match status" value="1"/>
</dbReference>
<comment type="subcellular location">
    <subcellularLocation>
        <location evidence="1">Nucleus</location>
    </subcellularLocation>
</comment>
<keyword evidence="3" id="KW-0131">Cell cycle</keyword>
<proteinExistence type="inferred from homology"/>
<evidence type="ECO:0000256" key="1">
    <source>
        <dbReference type="ARBA" id="ARBA00004123"/>
    </source>
</evidence>
<evidence type="ECO:0000256" key="6">
    <source>
        <dbReference type="ARBA" id="ARBA00064543"/>
    </source>
</evidence>
<dbReference type="RefSeq" id="XP_039131989.1">
    <property type="nucleotide sequence ID" value="XM_039276055.1"/>
</dbReference>
<dbReference type="InterPro" id="IPR036390">
    <property type="entry name" value="WH_DNA-bd_sf"/>
</dbReference>
<keyword evidence="4" id="KW-0159">Chromosome partition</keyword>
<name>A0AB40BWZ7_DIOCR</name>
<keyword evidence="5" id="KW-0539">Nucleus</keyword>
<dbReference type="Pfam" id="PF04825">
    <property type="entry name" value="Rad21_Rec8_N"/>
    <property type="match status" value="1"/>
</dbReference>
<organism evidence="10 11">
    <name type="scientific">Dioscorea cayennensis subsp. rotundata</name>
    <name type="common">White Guinea yam</name>
    <name type="synonym">Dioscorea rotundata</name>
    <dbReference type="NCBI Taxonomy" id="55577"/>
    <lineage>
        <taxon>Eukaryota</taxon>
        <taxon>Viridiplantae</taxon>
        <taxon>Streptophyta</taxon>
        <taxon>Embryophyta</taxon>
        <taxon>Tracheophyta</taxon>
        <taxon>Spermatophyta</taxon>
        <taxon>Magnoliopsida</taxon>
        <taxon>Liliopsida</taxon>
        <taxon>Dioscoreales</taxon>
        <taxon>Dioscoreaceae</taxon>
        <taxon>Dioscorea</taxon>
    </lineage>
</organism>
<evidence type="ECO:0000256" key="5">
    <source>
        <dbReference type="ARBA" id="ARBA00023242"/>
    </source>
</evidence>
<dbReference type="PANTHER" id="PTHR12585:SF55">
    <property type="entry name" value="SISTER CHROMATID COHESION 1 PROTEIN 3"/>
    <property type="match status" value="1"/>
</dbReference>
<dbReference type="GO" id="GO:0003682">
    <property type="term" value="F:chromatin binding"/>
    <property type="evidence" value="ECO:0007669"/>
    <property type="project" value="TreeGrafter"/>
</dbReference>
<dbReference type="InterPro" id="IPR006910">
    <property type="entry name" value="Rad21_Rec8_N"/>
</dbReference>
<dbReference type="InterPro" id="IPR039781">
    <property type="entry name" value="Rad21/Rec8-like"/>
</dbReference>
<comment type="subunit">
    <text evidence="6">Component of the cohesin complex.</text>
</comment>
<evidence type="ECO:0000256" key="7">
    <source>
        <dbReference type="SAM" id="MobiDB-lite"/>
    </source>
</evidence>
<dbReference type="Pfam" id="PF04824">
    <property type="entry name" value="Rad21_Rec8"/>
    <property type="match status" value="1"/>
</dbReference>
<evidence type="ECO:0000256" key="4">
    <source>
        <dbReference type="ARBA" id="ARBA00022829"/>
    </source>
</evidence>
<dbReference type="GO" id="GO:1990414">
    <property type="term" value="P:replication-born double-strand break repair via sister chromatid exchange"/>
    <property type="evidence" value="ECO:0007669"/>
    <property type="project" value="TreeGrafter"/>
</dbReference>